<feature type="domain" description="ABC transporter" evidence="3">
    <location>
        <begin position="260"/>
        <end position="505"/>
    </location>
</feature>
<keyword evidence="2 4" id="KW-0067">ATP-binding</keyword>
<keyword evidence="4" id="KW-0378">Hydrolase</keyword>
<evidence type="ECO:0000259" key="3">
    <source>
        <dbReference type="PROSITE" id="PS50893"/>
    </source>
</evidence>
<dbReference type="InterPro" id="IPR003439">
    <property type="entry name" value="ABC_transporter-like_ATP-bd"/>
</dbReference>
<dbReference type="SMART" id="SM00382">
    <property type="entry name" value="AAA"/>
    <property type="match status" value="1"/>
</dbReference>
<evidence type="ECO:0000256" key="1">
    <source>
        <dbReference type="ARBA" id="ARBA00022741"/>
    </source>
</evidence>
<feature type="domain" description="ABC transporter" evidence="3">
    <location>
        <begin position="2"/>
        <end position="239"/>
    </location>
</feature>
<dbReference type="SUPFAM" id="SSF52540">
    <property type="entry name" value="P-loop containing nucleoside triphosphate hydrolases"/>
    <property type="match status" value="2"/>
</dbReference>
<keyword evidence="5" id="KW-1185">Reference proteome</keyword>
<dbReference type="InterPro" id="IPR027417">
    <property type="entry name" value="P-loop_NTPase"/>
</dbReference>
<dbReference type="Pfam" id="PF00005">
    <property type="entry name" value="ABC_tran"/>
    <property type="match status" value="2"/>
</dbReference>
<dbReference type="KEGG" id="tpi:TREPR_0234"/>
<dbReference type="Gene3D" id="3.40.50.300">
    <property type="entry name" value="P-loop containing nucleotide triphosphate hydrolases"/>
    <property type="match status" value="2"/>
</dbReference>
<gene>
    <name evidence="4" type="ordered locus">TREPR_0234</name>
</gene>
<evidence type="ECO:0000313" key="4">
    <source>
        <dbReference type="EMBL" id="AEF84782.1"/>
    </source>
</evidence>
<reference evidence="5" key="1">
    <citation type="submission" date="2009-12" db="EMBL/GenBank/DDBJ databases">
        <title>Complete sequence of Treponema primitia strain ZAS-2.</title>
        <authorList>
            <person name="Tetu S.G."/>
            <person name="Matson E."/>
            <person name="Ren Q."/>
            <person name="Seshadri R."/>
            <person name="Elbourne L."/>
            <person name="Hassan K.A."/>
            <person name="Durkin A."/>
            <person name="Radune D."/>
            <person name="Mohamoud Y."/>
            <person name="Shay R."/>
            <person name="Jin S."/>
            <person name="Zhang X."/>
            <person name="Lucey K."/>
            <person name="Ballor N.R."/>
            <person name="Ottesen E."/>
            <person name="Rosenthal R."/>
            <person name="Allen A."/>
            <person name="Leadbetter J.R."/>
            <person name="Paulsen I.T."/>
        </authorList>
    </citation>
    <scope>NUCLEOTIDE SEQUENCE [LARGE SCALE GENOMIC DNA]</scope>
    <source>
        <strain evidence="5">ATCC BAA-887 / DSM 12427 / ZAS-2</strain>
    </source>
</reference>
<dbReference type="PANTHER" id="PTHR43790">
    <property type="entry name" value="CARBOHYDRATE TRANSPORT ATP-BINDING PROTEIN MG119-RELATED"/>
    <property type="match status" value="1"/>
</dbReference>
<dbReference type="EC" id="3.6.3.17" evidence="4"/>
<dbReference type="RefSeq" id="WP_015706248.1">
    <property type="nucleotide sequence ID" value="NC_015578.1"/>
</dbReference>
<dbReference type="eggNOG" id="COG3845">
    <property type="taxonomic scope" value="Bacteria"/>
</dbReference>
<sequence>MVELRGIQKHFSSNGVIALDHAEFDLRPGEIHALLGENGAGKSTLMHVMAGYLKPVSGRILVDGTEHHFPAPGAALKAGIGMVRQHPHLVPGFTVWEDCILGAEPLSAGLVNRVKARAQVQALSDRWGFDLPLDKPTETLTVSQGQKAAILALLLRGERYLIFDEVTAVLSPGETEGLFSLFRQLSADGKGIVIISHKLEETLGLADRVSILRKGKTIATMPASSLDSEKAGALMFGAAIGTGQKGAKYPFAKTVPGTLFSVRGFSVEVPGKPFIRKVDLDLPPGKVLGIAGVRDSGLETLELGLTGFLPPAGGTVSLGGRDITGKGPRAFRDARGAYIGADRSGTALAPGLRIRDNLIIHVHRRSRMGLLGALGIMDTGLLKSWVKTILSNAGITANPMQKADSLSGGMQQRIILMREFAEDAAFLVLADPGWGLDYAGRARLIREIEAQAEKGTGVLVFSTDVDELLSVSDEILVLRNGEFSDRISLAGVPGDPDTVRGLKERIGRAMIGEANNV</sequence>
<protein>
    <submittedName>
        <fullName evidence="4">Ribose import ATP-binding protein RbsA 1</fullName>
        <ecNumber evidence="4">3.6.3.17</ecNumber>
    </submittedName>
</protein>
<dbReference type="InterPro" id="IPR003593">
    <property type="entry name" value="AAA+_ATPase"/>
</dbReference>
<keyword evidence="1" id="KW-0547">Nucleotide-binding</keyword>
<proteinExistence type="predicted"/>
<dbReference type="EMBL" id="CP001843">
    <property type="protein sequence ID" value="AEF84782.1"/>
    <property type="molecule type" value="Genomic_DNA"/>
</dbReference>
<accession>F5YLL2</accession>
<name>F5YLL2_TREPZ</name>
<dbReference type="GO" id="GO:0005524">
    <property type="term" value="F:ATP binding"/>
    <property type="evidence" value="ECO:0007669"/>
    <property type="project" value="UniProtKB-KW"/>
</dbReference>
<dbReference type="PROSITE" id="PS50893">
    <property type="entry name" value="ABC_TRANSPORTER_2"/>
    <property type="match status" value="2"/>
</dbReference>
<evidence type="ECO:0000256" key="2">
    <source>
        <dbReference type="ARBA" id="ARBA00022840"/>
    </source>
</evidence>
<dbReference type="STRING" id="545694.TREPR_0234"/>
<reference evidence="4 5" key="2">
    <citation type="journal article" date="2011" name="ISME J.">
        <title>RNA-seq reveals cooperative metabolic interactions between two termite-gut spirochete species in co-culture.</title>
        <authorList>
            <person name="Rosenthal A.Z."/>
            <person name="Matson E.G."/>
            <person name="Eldar A."/>
            <person name="Leadbetter J.R."/>
        </authorList>
    </citation>
    <scope>NUCLEOTIDE SEQUENCE [LARGE SCALE GENOMIC DNA]</scope>
    <source>
        <strain evidence="5">ATCC BAA-887 / DSM 12427 / ZAS-2</strain>
    </source>
</reference>
<dbReference type="Proteomes" id="UP000009223">
    <property type="component" value="Chromosome"/>
</dbReference>
<dbReference type="GO" id="GO:0016887">
    <property type="term" value="F:ATP hydrolysis activity"/>
    <property type="evidence" value="ECO:0007669"/>
    <property type="project" value="InterPro"/>
</dbReference>
<dbReference type="AlphaFoldDB" id="F5YLL2"/>
<dbReference type="OrthoDB" id="304830at2"/>
<dbReference type="PANTHER" id="PTHR43790:SF4">
    <property type="entry name" value="GUANOSINE IMPORT ATP-BINDING PROTEIN NUPO"/>
    <property type="match status" value="1"/>
</dbReference>
<dbReference type="CDD" id="cd03216">
    <property type="entry name" value="ABC_Carb_Monos_I"/>
    <property type="match status" value="1"/>
</dbReference>
<dbReference type="InterPro" id="IPR050107">
    <property type="entry name" value="ABC_carbohydrate_import_ATPase"/>
</dbReference>
<organism evidence="4 5">
    <name type="scientific">Treponema primitia (strain ATCC BAA-887 / DSM 12427 / ZAS-2)</name>
    <dbReference type="NCBI Taxonomy" id="545694"/>
    <lineage>
        <taxon>Bacteria</taxon>
        <taxon>Pseudomonadati</taxon>
        <taxon>Spirochaetota</taxon>
        <taxon>Spirochaetia</taxon>
        <taxon>Spirochaetales</taxon>
        <taxon>Treponemataceae</taxon>
        <taxon>Treponema</taxon>
    </lineage>
</organism>
<evidence type="ECO:0000313" key="5">
    <source>
        <dbReference type="Proteomes" id="UP000009223"/>
    </source>
</evidence>
<dbReference type="HOGENOM" id="CLU_000604_92_3_12"/>